<reference evidence="14" key="2">
    <citation type="submission" date="2025-09" db="UniProtKB">
        <authorList>
            <consortium name="Ensembl"/>
        </authorList>
    </citation>
    <scope>IDENTIFICATION</scope>
</reference>
<dbReference type="InterPro" id="IPR002125">
    <property type="entry name" value="CMP_dCMP_dom"/>
</dbReference>
<feature type="compositionally biased region" description="Basic and acidic residues" evidence="12">
    <location>
        <begin position="7"/>
        <end position="31"/>
    </location>
</feature>
<evidence type="ECO:0000256" key="11">
    <source>
        <dbReference type="ARBA" id="ARBA00049558"/>
    </source>
</evidence>
<dbReference type="OrthoDB" id="6710946at2759"/>
<dbReference type="KEGG" id="pki:111843675"/>
<feature type="domain" description="CMP/dCMP-type deaminase" evidence="13">
    <location>
        <begin position="58"/>
        <end position="163"/>
    </location>
</feature>
<evidence type="ECO:0000256" key="6">
    <source>
        <dbReference type="ARBA" id="ARBA00022801"/>
    </source>
</evidence>
<evidence type="ECO:0000256" key="3">
    <source>
        <dbReference type="ARBA" id="ARBA00012783"/>
    </source>
</evidence>
<keyword evidence="7" id="KW-0862">Zinc</keyword>
<comment type="catalytic activity">
    <reaction evidence="11">
        <text>cytidine + H2O + H(+) = uridine + NH4(+)</text>
        <dbReference type="Rhea" id="RHEA:16069"/>
        <dbReference type="ChEBI" id="CHEBI:15377"/>
        <dbReference type="ChEBI" id="CHEBI:15378"/>
        <dbReference type="ChEBI" id="CHEBI:16704"/>
        <dbReference type="ChEBI" id="CHEBI:17562"/>
        <dbReference type="ChEBI" id="CHEBI:28938"/>
        <dbReference type="EC" id="3.5.4.5"/>
    </reaction>
</comment>
<comment type="catalytic activity">
    <reaction evidence="10">
        <text>2'-deoxycytidine + H2O + H(+) = 2'-deoxyuridine + NH4(+)</text>
        <dbReference type="Rhea" id="RHEA:13433"/>
        <dbReference type="ChEBI" id="CHEBI:15377"/>
        <dbReference type="ChEBI" id="CHEBI:15378"/>
        <dbReference type="ChEBI" id="CHEBI:15698"/>
        <dbReference type="ChEBI" id="CHEBI:16450"/>
        <dbReference type="ChEBI" id="CHEBI:28938"/>
        <dbReference type="EC" id="3.5.4.5"/>
    </reaction>
</comment>
<evidence type="ECO:0000256" key="10">
    <source>
        <dbReference type="ARBA" id="ARBA00049252"/>
    </source>
</evidence>
<keyword evidence="15" id="KW-1185">Reference proteome</keyword>
<dbReference type="Ensembl" id="ENSPKIT00000014300.1">
    <property type="protein sequence ID" value="ENSPKIP00000033410.1"/>
    <property type="gene ID" value="ENSPKIG00000013133.1"/>
</dbReference>
<feature type="region of interest" description="Disordered" evidence="12">
    <location>
        <begin position="1"/>
        <end position="43"/>
    </location>
</feature>
<dbReference type="PANTHER" id="PTHR11086:SF14">
    <property type="entry name" value="CYTIDINE AND DCMP DEAMINASE DOMAIN-CONTAINING PROTEIN 1"/>
    <property type="match status" value="1"/>
</dbReference>
<dbReference type="FunFam" id="3.40.140.10:FF:000030">
    <property type="entry name" value="Cytidine and dCMP deaminase domain-containing protein 1"/>
    <property type="match status" value="1"/>
</dbReference>
<keyword evidence="5" id="KW-0677">Repeat</keyword>
<evidence type="ECO:0000256" key="1">
    <source>
        <dbReference type="ARBA" id="ARBA00001947"/>
    </source>
</evidence>
<dbReference type="GO" id="GO:0004132">
    <property type="term" value="F:dCMP deaminase activity"/>
    <property type="evidence" value="ECO:0007669"/>
    <property type="project" value="TreeGrafter"/>
</dbReference>
<evidence type="ECO:0000256" key="9">
    <source>
        <dbReference type="ARBA" id="ARBA00041919"/>
    </source>
</evidence>
<dbReference type="GO" id="GO:0008270">
    <property type="term" value="F:zinc ion binding"/>
    <property type="evidence" value="ECO:0007669"/>
    <property type="project" value="InterPro"/>
</dbReference>
<evidence type="ECO:0000256" key="12">
    <source>
        <dbReference type="SAM" id="MobiDB-lite"/>
    </source>
</evidence>
<dbReference type="PANTHER" id="PTHR11086">
    <property type="entry name" value="DEOXYCYTIDYLATE DEAMINASE-RELATED"/>
    <property type="match status" value="1"/>
</dbReference>
<comment type="similarity">
    <text evidence="2">Belongs to the cytidine and deoxycytidylate deaminase family.</text>
</comment>
<accession>A0A3B3SSV6</accession>
<proteinExistence type="inferred from homology"/>
<dbReference type="EC" id="3.5.4.5" evidence="3"/>
<evidence type="ECO:0000256" key="5">
    <source>
        <dbReference type="ARBA" id="ARBA00022737"/>
    </source>
</evidence>
<evidence type="ECO:0000256" key="8">
    <source>
        <dbReference type="ARBA" id="ARBA00040574"/>
    </source>
</evidence>
<evidence type="ECO:0000256" key="4">
    <source>
        <dbReference type="ARBA" id="ARBA00022723"/>
    </source>
</evidence>
<keyword evidence="6" id="KW-0378">Hydrolase</keyword>
<evidence type="ECO:0000259" key="13">
    <source>
        <dbReference type="PROSITE" id="PS51747"/>
    </source>
</evidence>
<keyword evidence="4" id="KW-0479">Metal-binding</keyword>
<dbReference type="PROSITE" id="PS00903">
    <property type="entry name" value="CYT_DCMP_DEAMINASES_1"/>
    <property type="match status" value="1"/>
</dbReference>
<organism evidence="14 15">
    <name type="scientific">Paramormyrops kingsleyae</name>
    <dbReference type="NCBI Taxonomy" id="1676925"/>
    <lineage>
        <taxon>Eukaryota</taxon>
        <taxon>Metazoa</taxon>
        <taxon>Chordata</taxon>
        <taxon>Craniata</taxon>
        <taxon>Vertebrata</taxon>
        <taxon>Euteleostomi</taxon>
        <taxon>Actinopterygii</taxon>
        <taxon>Neopterygii</taxon>
        <taxon>Teleostei</taxon>
        <taxon>Osteoglossocephala</taxon>
        <taxon>Osteoglossomorpha</taxon>
        <taxon>Osteoglossiformes</taxon>
        <taxon>Mormyridae</taxon>
        <taxon>Paramormyrops</taxon>
    </lineage>
</organism>
<dbReference type="STRING" id="1676925.ENSPKIP00000033410"/>
<sequence>MATSESRFNDADPGSRHAGDSAGKGRSDVREASTQTDAKVQGHGPRLSKVNLFTLLSLWMELFPRKEKETFPTQTERWQVRSTGLVVVQGRSVTGLHCSSRDLHAGQIAVLKHGPRLRGCDLYFSRKPCSTCLKMIINAGVHQISYWPGDPEMSLLTGSGDSSHDCSSQEAVLDARAAERLKSNSRPHICVLLQALPSGMQQFVEETSKDCDFLGRIAQDDRCLDVGGLFREEQKRNLGDFNTAFFVQDQSEHRGILTKMGLENFCIEPYFSNLRQNMRDLITVLASVASSLLDHGQRYGFYGNGPADPGRPLSQVIAKHCIIQAQLLAYRTEDPKVGVGAVIWAEGKSGNCDGTGHMYLVGSGYNAYPVGSEYAELPQMDDKQQDRHSRKYRYIIHAEQNALTFRCAELREDENTTIFVTKCPCDECVPLIKGAGVKQIYTSDMDSGKDKHDISYLQFDNLQGVQKFVWQRNSQVCPGQLNSCLSNGCMGKHNRESEEDHPLLRYLGYLRSVGIMLRNRLQCIVKWILQKSQSRQTSGTKGCTLSVCTRHMFILSHKTNMNVSLSAFKHFYSTRLRTRLSHQLI</sequence>
<evidence type="ECO:0000313" key="14">
    <source>
        <dbReference type="Ensembl" id="ENSPKIP00000033410.1"/>
    </source>
</evidence>
<protein>
    <recommendedName>
        <fullName evidence="8">Cytidine and dCMP deaminase domain-containing protein 1</fullName>
        <ecNumber evidence="3">3.5.4.5</ecNumber>
    </recommendedName>
    <alternativeName>
        <fullName evidence="9">Cytidine deaminase</fullName>
    </alternativeName>
</protein>
<dbReference type="AlphaFoldDB" id="A0A3B3SSV6"/>
<evidence type="ECO:0000256" key="7">
    <source>
        <dbReference type="ARBA" id="ARBA00022833"/>
    </source>
</evidence>
<dbReference type="Pfam" id="PF00383">
    <property type="entry name" value="dCMP_cyt_deam_1"/>
    <property type="match status" value="2"/>
</dbReference>
<dbReference type="GeneTree" id="ENSGT00940000153676"/>
<dbReference type="Gene3D" id="3.40.140.10">
    <property type="entry name" value="Cytidine Deaminase, domain 2"/>
    <property type="match status" value="2"/>
</dbReference>
<dbReference type="PROSITE" id="PS51747">
    <property type="entry name" value="CYT_DCMP_DEAMINASES_2"/>
    <property type="match status" value="2"/>
</dbReference>
<reference evidence="14" key="1">
    <citation type="submission" date="2025-08" db="UniProtKB">
        <authorList>
            <consortium name="Ensembl"/>
        </authorList>
    </citation>
    <scope>IDENTIFICATION</scope>
</reference>
<dbReference type="CTD" id="81602"/>
<dbReference type="InterPro" id="IPR016193">
    <property type="entry name" value="Cytidine_deaminase-like"/>
</dbReference>
<evidence type="ECO:0000313" key="15">
    <source>
        <dbReference type="Proteomes" id="UP000261540"/>
    </source>
</evidence>
<dbReference type="Proteomes" id="UP000261540">
    <property type="component" value="Unplaced"/>
</dbReference>
<dbReference type="GO" id="GO:0005737">
    <property type="term" value="C:cytoplasm"/>
    <property type="evidence" value="ECO:0007669"/>
    <property type="project" value="TreeGrafter"/>
</dbReference>
<dbReference type="InterPro" id="IPR016192">
    <property type="entry name" value="APOBEC/CMP_deaminase_Zn-bd"/>
</dbReference>
<feature type="domain" description="CMP/dCMP-type deaminase" evidence="13">
    <location>
        <begin position="316"/>
        <end position="464"/>
    </location>
</feature>
<dbReference type="GO" id="GO:0004126">
    <property type="term" value="F:cytidine deaminase activity"/>
    <property type="evidence" value="ECO:0007669"/>
    <property type="project" value="UniProtKB-EC"/>
</dbReference>
<dbReference type="FunFam" id="3.40.140.10:FF:000028">
    <property type="entry name" value="Cytidine and dCMP deaminase domain containing 1"/>
    <property type="match status" value="1"/>
</dbReference>
<dbReference type="SUPFAM" id="SSF53927">
    <property type="entry name" value="Cytidine deaminase-like"/>
    <property type="match status" value="2"/>
</dbReference>
<evidence type="ECO:0000256" key="2">
    <source>
        <dbReference type="ARBA" id="ARBA00006576"/>
    </source>
</evidence>
<dbReference type="InterPro" id="IPR015517">
    <property type="entry name" value="dCMP_deaminase-rel"/>
</dbReference>
<name>A0A3B3SSV6_9TELE</name>
<comment type="cofactor">
    <cofactor evidence="1">
        <name>Zn(2+)</name>
        <dbReference type="ChEBI" id="CHEBI:29105"/>
    </cofactor>
</comment>